<keyword evidence="9" id="KW-0472">Membrane</keyword>
<evidence type="ECO:0000313" key="14">
    <source>
        <dbReference type="EMBL" id="VDI06319.1"/>
    </source>
</evidence>
<evidence type="ECO:0000313" key="15">
    <source>
        <dbReference type="Proteomes" id="UP000596742"/>
    </source>
</evidence>
<dbReference type="InterPro" id="IPR021109">
    <property type="entry name" value="Peptidase_aspartic_dom_sf"/>
</dbReference>
<comment type="subcellular location">
    <subcellularLocation>
        <location evidence="1">Membrane</location>
        <topology evidence="1">Single-pass type I membrane protein</topology>
    </subcellularLocation>
</comment>
<dbReference type="Pfam" id="PF00026">
    <property type="entry name" value="Asp"/>
    <property type="match status" value="1"/>
</dbReference>
<evidence type="ECO:0000256" key="7">
    <source>
        <dbReference type="ARBA" id="ARBA00022801"/>
    </source>
</evidence>
<dbReference type="OrthoDB" id="6124178at2759"/>
<organism evidence="14 15">
    <name type="scientific">Mytilus galloprovincialis</name>
    <name type="common">Mediterranean mussel</name>
    <dbReference type="NCBI Taxonomy" id="29158"/>
    <lineage>
        <taxon>Eukaryota</taxon>
        <taxon>Metazoa</taxon>
        <taxon>Spiralia</taxon>
        <taxon>Lophotrochozoa</taxon>
        <taxon>Mollusca</taxon>
        <taxon>Bivalvia</taxon>
        <taxon>Autobranchia</taxon>
        <taxon>Pteriomorphia</taxon>
        <taxon>Mytilida</taxon>
        <taxon>Mytiloidea</taxon>
        <taxon>Mytilidae</taxon>
        <taxon>Mytilinae</taxon>
        <taxon>Mytilus</taxon>
    </lineage>
</organism>
<keyword evidence="4" id="KW-0812">Transmembrane</keyword>
<keyword evidence="7 11" id="KW-0378">Hydrolase</keyword>
<dbReference type="EC" id="3.4.23.46" evidence="14"/>
<dbReference type="Proteomes" id="UP000596742">
    <property type="component" value="Unassembled WGS sequence"/>
</dbReference>
<evidence type="ECO:0000256" key="8">
    <source>
        <dbReference type="ARBA" id="ARBA00022989"/>
    </source>
</evidence>
<gene>
    <name evidence="14" type="ORF">MGAL_10B088927</name>
</gene>
<dbReference type="PANTHER" id="PTHR47965">
    <property type="entry name" value="ASPARTYL PROTEASE-RELATED"/>
    <property type="match status" value="1"/>
</dbReference>
<proteinExistence type="inferred from homology"/>
<evidence type="ECO:0000256" key="10">
    <source>
        <dbReference type="ARBA" id="ARBA00023145"/>
    </source>
</evidence>
<evidence type="ECO:0000256" key="3">
    <source>
        <dbReference type="ARBA" id="ARBA00022670"/>
    </source>
</evidence>
<keyword evidence="3 11" id="KW-0645">Protease</keyword>
<accession>A0A8B6CM48</accession>
<evidence type="ECO:0000256" key="5">
    <source>
        <dbReference type="ARBA" id="ARBA00022729"/>
    </source>
</evidence>
<keyword evidence="8" id="KW-1133">Transmembrane helix</keyword>
<keyword evidence="6 11" id="KW-0064">Aspartyl protease</keyword>
<feature type="domain" description="Peptidase A1" evidence="13">
    <location>
        <begin position="55"/>
        <end position="292"/>
    </location>
</feature>
<name>A0A8B6CM48_MYTGA</name>
<evidence type="ECO:0000259" key="13">
    <source>
        <dbReference type="PROSITE" id="PS51767"/>
    </source>
</evidence>
<dbReference type="GO" id="GO:0005802">
    <property type="term" value="C:trans-Golgi network"/>
    <property type="evidence" value="ECO:0007669"/>
    <property type="project" value="TreeGrafter"/>
</dbReference>
<evidence type="ECO:0000256" key="2">
    <source>
        <dbReference type="ARBA" id="ARBA00007447"/>
    </source>
</evidence>
<evidence type="ECO:0000256" key="9">
    <source>
        <dbReference type="ARBA" id="ARBA00023136"/>
    </source>
</evidence>
<feature type="non-terminal residue" evidence="14">
    <location>
        <position position="292"/>
    </location>
</feature>
<dbReference type="InterPro" id="IPR001969">
    <property type="entry name" value="Aspartic_peptidase_AS"/>
</dbReference>
<dbReference type="AlphaFoldDB" id="A0A8B6CM48"/>
<comment type="caution">
    <text evidence="14">The sequence shown here is derived from an EMBL/GenBank/DDBJ whole genome shotgun (WGS) entry which is preliminary data.</text>
</comment>
<feature type="signal peptide" evidence="12">
    <location>
        <begin position="1"/>
        <end position="36"/>
    </location>
</feature>
<comment type="similarity">
    <text evidence="2 11">Belongs to the peptidase A1 family.</text>
</comment>
<dbReference type="PROSITE" id="PS00141">
    <property type="entry name" value="ASP_PROTEASE"/>
    <property type="match status" value="1"/>
</dbReference>
<dbReference type="GO" id="GO:0005768">
    <property type="term" value="C:endosome"/>
    <property type="evidence" value="ECO:0007669"/>
    <property type="project" value="TreeGrafter"/>
</dbReference>
<evidence type="ECO:0000256" key="11">
    <source>
        <dbReference type="RuleBase" id="RU000454"/>
    </source>
</evidence>
<evidence type="ECO:0000256" key="12">
    <source>
        <dbReference type="SAM" id="SignalP"/>
    </source>
</evidence>
<dbReference type="EMBL" id="UYJE01001910">
    <property type="protein sequence ID" value="VDI06319.1"/>
    <property type="molecule type" value="Genomic_DNA"/>
</dbReference>
<dbReference type="GO" id="GO:0005886">
    <property type="term" value="C:plasma membrane"/>
    <property type="evidence" value="ECO:0007669"/>
    <property type="project" value="TreeGrafter"/>
</dbReference>
<dbReference type="GO" id="GO:0050435">
    <property type="term" value="P:amyloid-beta metabolic process"/>
    <property type="evidence" value="ECO:0007669"/>
    <property type="project" value="TreeGrafter"/>
</dbReference>
<reference evidence="14" key="1">
    <citation type="submission" date="2018-11" db="EMBL/GenBank/DDBJ databases">
        <authorList>
            <person name="Alioto T."/>
            <person name="Alioto T."/>
        </authorList>
    </citation>
    <scope>NUCLEOTIDE SEQUENCE</scope>
</reference>
<dbReference type="PANTHER" id="PTHR47965:SF12">
    <property type="entry name" value="ASPARTIC PROTEINASE 3-RELATED"/>
    <property type="match status" value="1"/>
</dbReference>
<protein>
    <submittedName>
        <fullName evidence="14">Beta-site APP-cleaving enzyme 1 (Memapsin 2)</fullName>
        <ecNumber evidence="14">3.4.23.46</ecNumber>
    </submittedName>
</protein>
<dbReference type="GO" id="GO:0006509">
    <property type="term" value="P:membrane protein ectodomain proteolysis"/>
    <property type="evidence" value="ECO:0007669"/>
    <property type="project" value="TreeGrafter"/>
</dbReference>
<sequence>MGVQFLIRVKRKLPSKKKWLSSSFLFLLVCHELCVGTKDFVNQRHNLRGKPGQGYYIEVAIGTPPQKINVLIDTGSSNFAVAASPNKDLDYYFMRNGSSSYKEVGTKIYVPYTQGNWKGVLATDLVKPKSLNVSSRSNIAFITESNNFFINGSNWQGILGLAYAEISRPDKSVTPFFDSLVSTGGLDNVFSLQLCGLVYKKDQMSDLEMGGTLTFGGKDHGLYKGDIYYTPIHKQWYYDIVIVDVKVGGTSLNLDCKEYNFDRTIVDSGTTNLRLPLKVFSGVVSKVKSFVQ</sequence>
<dbReference type="InterPro" id="IPR001461">
    <property type="entry name" value="Aspartic_peptidase_A1"/>
</dbReference>
<dbReference type="InterPro" id="IPR009119">
    <property type="entry name" value="BACE"/>
</dbReference>
<keyword evidence="5 12" id="KW-0732">Signal</keyword>
<dbReference type="FunFam" id="2.40.70.10:FF:000007">
    <property type="entry name" value="Beta-secretase 1"/>
    <property type="match status" value="1"/>
</dbReference>
<evidence type="ECO:0000256" key="1">
    <source>
        <dbReference type="ARBA" id="ARBA00004479"/>
    </source>
</evidence>
<dbReference type="GO" id="GO:0004190">
    <property type="term" value="F:aspartic-type endopeptidase activity"/>
    <property type="evidence" value="ECO:0007669"/>
    <property type="project" value="UniProtKB-KW"/>
</dbReference>
<dbReference type="Gene3D" id="2.40.70.10">
    <property type="entry name" value="Acid Proteases"/>
    <property type="match status" value="2"/>
</dbReference>
<evidence type="ECO:0000256" key="6">
    <source>
        <dbReference type="ARBA" id="ARBA00022750"/>
    </source>
</evidence>
<keyword evidence="15" id="KW-1185">Reference proteome</keyword>
<dbReference type="PROSITE" id="PS51767">
    <property type="entry name" value="PEPTIDASE_A1"/>
    <property type="match status" value="1"/>
</dbReference>
<evidence type="ECO:0000256" key="4">
    <source>
        <dbReference type="ARBA" id="ARBA00022692"/>
    </source>
</evidence>
<feature type="chain" id="PRO_5032926848" evidence="12">
    <location>
        <begin position="37"/>
        <end position="292"/>
    </location>
</feature>
<dbReference type="SUPFAM" id="SSF50630">
    <property type="entry name" value="Acid proteases"/>
    <property type="match status" value="1"/>
</dbReference>
<dbReference type="InterPro" id="IPR033121">
    <property type="entry name" value="PEPTIDASE_A1"/>
</dbReference>
<dbReference type="PRINTS" id="PR01815">
    <property type="entry name" value="BACEFAMILY"/>
</dbReference>
<dbReference type="PRINTS" id="PR00792">
    <property type="entry name" value="PEPSIN"/>
</dbReference>
<keyword evidence="10" id="KW-0865">Zymogen</keyword>